<feature type="region of interest" description="Disordered" evidence="1">
    <location>
        <begin position="136"/>
        <end position="181"/>
    </location>
</feature>
<feature type="region of interest" description="Disordered" evidence="1">
    <location>
        <begin position="230"/>
        <end position="264"/>
    </location>
</feature>
<reference evidence="2" key="1">
    <citation type="submission" date="2022-01" db="EMBL/GenBank/DDBJ databases">
        <title>Genome Sequence Resource for Two Populations of Ditylenchus destructor, the Migratory Endoparasitic Phytonematode.</title>
        <authorList>
            <person name="Zhang H."/>
            <person name="Lin R."/>
            <person name="Xie B."/>
        </authorList>
    </citation>
    <scope>NUCLEOTIDE SEQUENCE</scope>
    <source>
        <strain evidence="2">BazhouSP</strain>
    </source>
</reference>
<proteinExistence type="predicted"/>
<accession>A0AAD4R6K6</accession>
<evidence type="ECO:0000313" key="3">
    <source>
        <dbReference type="Proteomes" id="UP001201812"/>
    </source>
</evidence>
<name>A0AAD4R6K6_9BILA</name>
<evidence type="ECO:0000256" key="1">
    <source>
        <dbReference type="SAM" id="MobiDB-lite"/>
    </source>
</evidence>
<dbReference type="EMBL" id="JAKKPZ010000002">
    <property type="protein sequence ID" value="KAI1726361.1"/>
    <property type="molecule type" value="Genomic_DNA"/>
</dbReference>
<feature type="compositionally biased region" description="Basic and acidic residues" evidence="1">
    <location>
        <begin position="139"/>
        <end position="151"/>
    </location>
</feature>
<gene>
    <name evidence="2" type="ORF">DdX_03079</name>
</gene>
<feature type="region of interest" description="Disordered" evidence="1">
    <location>
        <begin position="295"/>
        <end position="334"/>
    </location>
</feature>
<dbReference type="Proteomes" id="UP001201812">
    <property type="component" value="Unassembled WGS sequence"/>
</dbReference>
<evidence type="ECO:0000313" key="2">
    <source>
        <dbReference type="EMBL" id="KAI1726361.1"/>
    </source>
</evidence>
<protein>
    <submittedName>
        <fullName evidence="2">Uncharacterized protein</fullName>
    </submittedName>
</protein>
<feature type="compositionally biased region" description="Low complexity" evidence="1">
    <location>
        <begin position="303"/>
        <end position="316"/>
    </location>
</feature>
<sequence>MNKGKPTIVNGKIKRFRCIEEYVLVDELGNIIENDGKQQQHKKKPSQTPLNHQAHRDFYTKKVASLFHSNSHNTSILTTTTAKPLLGNVRDDFPRPTATIAPNASVQQSVLSAEYMSTMGQNPIAQGLSIRRLPANNTRRFDQRRSIEKARQTKSSTPASNEVVEYPEYPEYENNEGQEKQSKFHRMPYRIKGAYFAEDFDDDYFTGPDAGRHTYYSRTARRFPSMLHRRRPLLPRPGEPLYEDEARDHLGRPEQPYTSDRLENYSLKSTLPKMFTNPKREHGTMQRYWQNIRESTNNAPLTSSQRRASIRSSSSRTAEKTAASDEEDSSVERIPEVQRNRKPAWPAVINTKNGSECFSGQNKISCVTTAQHPQPPQRTPGQVIGPPSVPQPQMSPQVTSLHQTPENCQKVISYAKMFGVSNPQSWKARIAGHYFLLFPSCAHSFPSLERQQRMRAAGKQQEIVAGDSRLLENFDKASMKPSFAFIEFPHHALGLDITQILVLENE</sequence>
<keyword evidence="3" id="KW-1185">Reference proteome</keyword>
<dbReference type="AlphaFoldDB" id="A0AAD4R6K6"/>
<organism evidence="2 3">
    <name type="scientific">Ditylenchus destructor</name>
    <dbReference type="NCBI Taxonomy" id="166010"/>
    <lineage>
        <taxon>Eukaryota</taxon>
        <taxon>Metazoa</taxon>
        <taxon>Ecdysozoa</taxon>
        <taxon>Nematoda</taxon>
        <taxon>Chromadorea</taxon>
        <taxon>Rhabditida</taxon>
        <taxon>Tylenchina</taxon>
        <taxon>Tylenchomorpha</taxon>
        <taxon>Sphaerularioidea</taxon>
        <taxon>Anguinidae</taxon>
        <taxon>Anguininae</taxon>
        <taxon>Ditylenchus</taxon>
    </lineage>
</organism>
<comment type="caution">
    <text evidence="2">The sequence shown here is derived from an EMBL/GenBank/DDBJ whole genome shotgun (WGS) entry which is preliminary data.</text>
</comment>